<dbReference type="InParanoid" id="Q01TL8"/>
<feature type="domain" description="Pyrrolo-quinoline quinone repeat" evidence="1">
    <location>
        <begin position="5"/>
        <end position="45"/>
    </location>
</feature>
<evidence type="ECO:0000259" key="1">
    <source>
        <dbReference type="Pfam" id="PF13360"/>
    </source>
</evidence>
<dbReference type="OrthoDB" id="177200at2"/>
<organism evidence="2">
    <name type="scientific">Solibacter usitatus (strain Ellin6076)</name>
    <dbReference type="NCBI Taxonomy" id="234267"/>
    <lineage>
        <taxon>Bacteria</taxon>
        <taxon>Pseudomonadati</taxon>
        <taxon>Acidobacteriota</taxon>
        <taxon>Terriglobia</taxon>
        <taxon>Bryobacterales</taxon>
        <taxon>Solibacteraceae</taxon>
        <taxon>Candidatus Solibacter</taxon>
    </lineage>
</organism>
<gene>
    <name evidence="2" type="ordered locus">Acid_6068</name>
</gene>
<dbReference type="InterPro" id="IPR011047">
    <property type="entry name" value="Quinoprotein_ADH-like_sf"/>
</dbReference>
<sequence>MAQTNWLYIGIAGTVVALDRSTGKEIWRSDLNGDFVNVVLHDGDLYAAANGEVYCINPISGDIRWKSPLKGLGHGLITIAASGGAQTVVMKEKHQRDDNAAAAGAVMD</sequence>
<dbReference type="InterPro" id="IPR015943">
    <property type="entry name" value="WD40/YVTN_repeat-like_dom_sf"/>
</dbReference>
<dbReference type="InterPro" id="IPR002372">
    <property type="entry name" value="PQQ_rpt_dom"/>
</dbReference>
<name>Q01TL8_SOLUE</name>
<dbReference type="Pfam" id="PF13360">
    <property type="entry name" value="PQQ_2"/>
    <property type="match status" value="1"/>
</dbReference>
<evidence type="ECO:0000313" key="2">
    <source>
        <dbReference type="EMBL" id="ABJ87002.1"/>
    </source>
</evidence>
<dbReference type="HOGENOM" id="CLU_2195204_0_0_0"/>
<dbReference type="Gene3D" id="2.130.10.10">
    <property type="entry name" value="YVTN repeat-like/Quinoprotein amine dehydrogenase"/>
    <property type="match status" value="1"/>
</dbReference>
<dbReference type="SUPFAM" id="SSF50998">
    <property type="entry name" value="Quinoprotein alcohol dehydrogenase-like"/>
    <property type="match status" value="1"/>
</dbReference>
<dbReference type="STRING" id="234267.Acid_6068"/>
<dbReference type="EMBL" id="CP000473">
    <property type="protein sequence ID" value="ABJ87002.1"/>
    <property type="molecule type" value="Genomic_DNA"/>
</dbReference>
<dbReference type="eggNOG" id="COG1520">
    <property type="taxonomic scope" value="Bacteria"/>
</dbReference>
<reference evidence="2" key="1">
    <citation type="submission" date="2006-10" db="EMBL/GenBank/DDBJ databases">
        <title>Complete sequence of Solibacter usitatus Ellin6076.</title>
        <authorList>
            <consortium name="US DOE Joint Genome Institute"/>
            <person name="Copeland A."/>
            <person name="Lucas S."/>
            <person name="Lapidus A."/>
            <person name="Barry K."/>
            <person name="Detter J.C."/>
            <person name="Glavina del Rio T."/>
            <person name="Hammon N."/>
            <person name="Israni S."/>
            <person name="Dalin E."/>
            <person name="Tice H."/>
            <person name="Pitluck S."/>
            <person name="Thompson L.S."/>
            <person name="Brettin T."/>
            <person name="Bruce D."/>
            <person name="Han C."/>
            <person name="Tapia R."/>
            <person name="Gilna P."/>
            <person name="Schmutz J."/>
            <person name="Larimer F."/>
            <person name="Land M."/>
            <person name="Hauser L."/>
            <person name="Kyrpides N."/>
            <person name="Mikhailova N."/>
            <person name="Janssen P.H."/>
            <person name="Kuske C.R."/>
            <person name="Richardson P."/>
        </authorList>
    </citation>
    <scope>NUCLEOTIDE SEQUENCE</scope>
    <source>
        <strain evidence="2">Ellin6076</strain>
    </source>
</reference>
<dbReference type="AlphaFoldDB" id="Q01TL8"/>
<proteinExistence type="predicted"/>
<protein>
    <submittedName>
        <fullName evidence="2">Pyrrolo-quinoline quinone</fullName>
    </submittedName>
</protein>
<accession>Q01TL8</accession>
<dbReference type="KEGG" id="sus:Acid_6068"/>